<proteinExistence type="predicted"/>
<protein>
    <submittedName>
        <fullName evidence="2">Uncharacterized protein</fullName>
    </submittedName>
</protein>
<feature type="region of interest" description="Disordered" evidence="1">
    <location>
        <begin position="78"/>
        <end position="114"/>
    </location>
</feature>
<dbReference type="Proteomes" id="UP000823405">
    <property type="component" value="Unassembled WGS sequence"/>
</dbReference>
<accession>A0A9P6R370</accession>
<sequence>MTQVPDNHLVLRRATESCKTLDSLRYKLHSLQKKIAKARTTHSSTTPLTPATQDQVMSGLLNEAYTLQFQISTLLAATEEPIPERQRIPTPTKANTREHEHATTTTSSTNAPIA</sequence>
<evidence type="ECO:0000313" key="2">
    <source>
        <dbReference type="EMBL" id="KAG0308408.1"/>
    </source>
</evidence>
<evidence type="ECO:0000313" key="3">
    <source>
        <dbReference type="Proteomes" id="UP000823405"/>
    </source>
</evidence>
<gene>
    <name evidence="2" type="ORF">BGZ97_013386</name>
</gene>
<reference evidence="2" key="1">
    <citation type="journal article" date="2020" name="Fungal Divers.">
        <title>Resolving the Mortierellaceae phylogeny through synthesis of multi-gene phylogenetics and phylogenomics.</title>
        <authorList>
            <person name="Vandepol N."/>
            <person name="Liber J."/>
            <person name="Desiro A."/>
            <person name="Na H."/>
            <person name="Kennedy M."/>
            <person name="Barry K."/>
            <person name="Grigoriev I.V."/>
            <person name="Miller A.N."/>
            <person name="O'Donnell K."/>
            <person name="Stajich J.E."/>
            <person name="Bonito G."/>
        </authorList>
    </citation>
    <scope>NUCLEOTIDE SEQUENCE</scope>
    <source>
        <strain evidence="2">NVP60</strain>
    </source>
</reference>
<feature type="compositionally biased region" description="Low complexity" evidence="1">
    <location>
        <begin position="103"/>
        <end position="114"/>
    </location>
</feature>
<organism evidence="2 3">
    <name type="scientific">Linnemannia gamsii</name>
    <dbReference type="NCBI Taxonomy" id="64522"/>
    <lineage>
        <taxon>Eukaryota</taxon>
        <taxon>Fungi</taxon>
        <taxon>Fungi incertae sedis</taxon>
        <taxon>Mucoromycota</taxon>
        <taxon>Mortierellomycotina</taxon>
        <taxon>Mortierellomycetes</taxon>
        <taxon>Mortierellales</taxon>
        <taxon>Mortierellaceae</taxon>
        <taxon>Linnemannia</taxon>
    </lineage>
</organism>
<keyword evidence="3" id="KW-1185">Reference proteome</keyword>
<dbReference type="AlphaFoldDB" id="A0A9P6R370"/>
<comment type="caution">
    <text evidence="2">The sequence shown here is derived from an EMBL/GenBank/DDBJ whole genome shotgun (WGS) entry which is preliminary data.</text>
</comment>
<dbReference type="OrthoDB" id="2431395at2759"/>
<dbReference type="EMBL" id="JAAAIN010000999">
    <property type="protein sequence ID" value="KAG0308408.1"/>
    <property type="molecule type" value="Genomic_DNA"/>
</dbReference>
<evidence type="ECO:0000256" key="1">
    <source>
        <dbReference type="SAM" id="MobiDB-lite"/>
    </source>
</evidence>
<name>A0A9P6R370_9FUNG</name>